<reference evidence="2 3" key="1">
    <citation type="journal article" date="2019" name="Int. J. Syst. Evol. Microbiol.">
        <title>The Global Catalogue of Microorganisms (GCM) 10K type strain sequencing project: providing services to taxonomists for standard genome sequencing and annotation.</title>
        <authorList>
            <consortium name="The Broad Institute Genomics Platform"/>
            <consortium name="The Broad Institute Genome Sequencing Center for Infectious Disease"/>
            <person name="Wu L."/>
            <person name="Ma J."/>
        </authorList>
    </citation>
    <scope>NUCLEOTIDE SEQUENCE [LARGE SCALE GENOMIC DNA]</scope>
    <source>
        <strain evidence="2 3">GX26</strain>
    </source>
</reference>
<feature type="domain" description="Nucleotide modification associated" evidence="1">
    <location>
        <begin position="3"/>
        <end position="196"/>
    </location>
</feature>
<dbReference type="Proteomes" id="UP001596395">
    <property type="component" value="Unassembled WGS sequence"/>
</dbReference>
<sequence length="241" mass="27097">MSLVLVGIAADSQNASNCPPIFEDGRFEYIPIPEQYETTETATYASEGHDDHLSYVVYDGEETASFDDIRIHHDPNFDALTFGDPGKSRSKLLTLAHDDVVGFYSGLTPPRQKRPKHRYLIGYFVVDRVVDFNSLDEEQILAEVERNRQNAHIKRYLSSMDRSHLEDLVIVQGKRPGGLLDNAVKLSGGRPDASNYYFETEWLDAWKPSTEYLGGIKPVITADIGKADFIESLEHVAGMDK</sequence>
<dbReference type="RefSeq" id="WP_336351846.1">
    <property type="nucleotide sequence ID" value="NZ_JAZAQL010000004.1"/>
</dbReference>
<organism evidence="2 3">
    <name type="scientific">Halorubellus litoreus</name>
    <dbReference type="NCBI Taxonomy" id="755308"/>
    <lineage>
        <taxon>Archaea</taxon>
        <taxon>Methanobacteriati</taxon>
        <taxon>Methanobacteriota</taxon>
        <taxon>Stenosarchaea group</taxon>
        <taxon>Halobacteria</taxon>
        <taxon>Halobacteriales</taxon>
        <taxon>Halorubellaceae</taxon>
        <taxon>Halorubellus</taxon>
    </lineage>
</organism>
<keyword evidence="3" id="KW-1185">Reference proteome</keyword>
<dbReference type="AlphaFoldDB" id="A0ABD5VHN2"/>
<name>A0ABD5VHN2_9EURY</name>
<evidence type="ECO:0000313" key="3">
    <source>
        <dbReference type="Proteomes" id="UP001596395"/>
    </source>
</evidence>
<comment type="caution">
    <text evidence="2">The sequence shown here is derived from an EMBL/GenBank/DDBJ whole genome shotgun (WGS) entry which is preliminary data.</text>
</comment>
<evidence type="ECO:0000259" key="1">
    <source>
        <dbReference type="Pfam" id="PF18754"/>
    </source>
</evidence>
<evidence type="ECO:0000313" key="2">
    <source>
        <dbReference type="EMBL" id="MFC6954904.1"/>
    </source>
</evidence>
<protein>
    <recommendedName>
        <fullName evidence="1">Nucleotide modification associated domain-containing protein</fullName>
    </recommendedName>
</protein>
<proteinExistence type="predicted"/>
<gene>
    <name evidence="2" type="ORF">ACFQGB_18710</name>
</gene>
<dbReference type="InterPro" id="IPR041135">
    <property type="entry name" value="Nmad3"/>
</dbReference>
<dbReference type="Pfam" id="PF18754">
    <property type="entry name" value="Nmad3"/>
    <property type="match status" value="1"/>
</dbReference>
<dbReference type="EMBL" id="JBHSXN010000004">
    <property type="protein sequence ID" value="MFC6954904.1"/>
    <property type="molecule type" value="Genomic_DNA"/>
</dbReference>
<accession>A0ABD5VHN2</accession>